<feature type="transmembrane region" description="Helical" evidence="8">
    <location>
        <begin position="103"/>
        <end position="122"/>
    </location>
</feature>
<keyword evidence="3" id="KW-1003">Cell membrane</keyword>
<dbReference type="PANTHER" id="PTHR30574:SF1">
    <property type="entry name" value="SULPHUR TRANSPORT DOMAIN-CONTAINING PROTEIN"/>
    <property type="match status" value="1"/>
</dbReference>
<keyword evidence="10" id="KW-1185">Reference proteome</keyword>
<dbReference type="VEuPathDB" id="FungiDB:GMDG_05823"/>
<dbReference type="AlphaFoldDB" id="L8FQY8"/>
<feature type="transmembrane region" description="Helical" evidence="8">
    <location>
        <begin position="255"/>
        <end position="281"/>
    </location>
</feature>
<dbReference type="OrthoDB" id="10254418at2759"/>
<protein>
    <submittedName>
        <fullName evidence="9">Uncharacterized protein</fullName>
    </submittedName>
</protein>
<comment type="subcellular location">
    <subcellularLocation>
        <location evidence="1">Cell inner membrane</location>
        <topology evidence="1">Multi-pass membrane protein</topology>
    </subcellularLocation>
</comment>
<evidence type="ECO:0000256" key="6">
    <source>
        <dbReference type="ARBA" id="ARBA00022989"/>
    </source>
</evidence>
<name>L8FQY8_PSED2</name>
<dbReference type="InterPro" id="IPR007272">
    <property type="entry name" value="Sulf_transp_TsuA/YedE"/>
</dbReference>
<dbReference type="EMBL" id="GL573298">
    <property type="protein sequence ID" value="ELR02964.1"/>
    <property type="molecule type" value="Genomic_DNA"/>
</dbReference>
<evidence type="ECO:0000256" key="5">
    <source>
        <dbReference type="ARBA" id="ARBA00022692"/>
    </source>
</evidence>
<evidence type="ECO:0000256" key="7">
    <source>
        <dbReference type="ARBA" id="ARBA00023136"/>
    </source>
</evidence>
<evidence type="ECO:0000256" key="1">
    <source>
        <dbReference type="ARBA" id="ARBA00004429"/>
    </source>
</evidence>
<dbReference type="Proteomes" id="UP000011064">
    <property type="component" value="Unassembled WGS sequence"/>
</dbReference>
<keyword evidence="6 8" id="KW-1133">Transmembrane helix</keyword>
<keyword evidence="2" id="KW-0813">Transport</keyword>
<dbReference type="STRING" id="658429.L8FQY8"/>
<feature type="transmembrane region" description="Helical" evidence="8">
    <location>
        <begin position="220"/>
        <end position="243"/>
    </location>
</feature>
<feature type="transmembrane region" description="Helical" evidence="8">
    <location>
        <begin position="175"/>
        <end position="194"/>
    </location>
</feature>
<evidence type="ECO:0000313" key="9">
    <source>
        <dbReference type="EMBL" id="ELR02964.1"/>
    </source>
</evidence>
<dbReference type="HOGENOM" id="CLU_053006_0_0_1"/>
<keyword evidence="4" id="KW-0997">Cell inner membrane</keyword>
<keyword evidence="7 8" id="KW-0472">Membrane</keyword>
<evidence type="ECO:0000256" key="3">
    <source>
        <dbReference type="ARBA" id="ARBA00022475"/>
    </source>
</evidence>
<sequence>MPFSLTCCTTKPPHCGSDCRHLARNRGLKLQMRHRGPLLFFTRYTHSPLCLNTFLSFQAMASQTLSAATSGLLFGAALSAAGVASPSIIISQLRLENFHMLEVFLTATAGSALIIHLTKRAALAPCPPRSPAAWGYFPYDGNIAGCLLLGAGMALTGSCPGTVLVQVGMGLRSGFAVLAGSLVGGALFVGYSAGFRRATPAAVKGEEKPKLTIPQRCGVVHFPAVLVYQAICLSVVGAALRYLPDEQGKLLNPLIGGSLMALAQLSSLLLTTNTLGVSSAYESFGKLFWRAVMPSSSPWPSISPLIFGAGVAGGSAAFWRLSGTFPAKGVEVGDAAAVAGGVLMAIGSRVAGGCTSGHGISGMAGLSVASFVSVVAMFGGGIAVALGGKVFGILEWTVVHGVAFRAWTDTLYLWRRYPPFL</sequence>
<gene>
    <name evidence="9" type="ORF">GMDG_05823</name>
</gene>
<evidence type="ECO:0000256" key="2">
    <source>
        <dbReference type="ARBA" id="ARBA00022448"/>
    </source>
</evidence>
<dbReference type="Pfam" id="PF04143">
    <property type="entry name" value="Sulf_transp"/>
    <property type="match status" value="1"/>
</dbReference>
<dbReference type="GO" id="GO:0005886">
    <property type="term" value="C:plasma membrane"/>
    <property type="evidence" value="ECO:0007669"/>
    <property type="project" value="UniProtKB-SubCell"/>
</dbReference>
<evidence type="ECO:0000256" key="8">
    <source>
        <dbReference type="SAM" id="Phobius"/>
    </source>
</evidence>
<proteinExistence type="predicted"/>
<organism evidence="9 10">
    <name type="scientific">Pseudogymnoascus destructans (strain ATCC MYA-4855 / 20631-21)</name>
    <name type="common">Bat white-nose syndrome fungus</name>
    <name type="synonym">Geomyces destructans</name>
    <dbReference type="NCBI Taxonomy" id="658429"/>
    <lineage>
        <taxon>Eukaryota</taxon>
        <taxon>Fungi</taxon>
        <taxon>Dikarya</taxon>
        <taxon>Ascomycota</taxon>
        <taxon>Pezizomycotina</taxon>
        <taxon>Leotiomycetes</taxon>
        <taxon>Thelebolales</taxon>
        <taxon>Thelebolaceae</taxon>
        <taxon>Pseudogymnoascus</taxon>
    </lineage>
</organism>
<evidence type="ECO:0000313" key="10">
    <source>
        <dbReference type="Proteomes" id="UP000011064"/>
    </source>
</evidence>
<evidence type="ECO:0000256" key="4">
    <source>
        <dbReference type="ARBA" id="ARBA00022519"/>
    </source>
</evidence>
<dbReference type="PANTHER" id="PTHR30574">
    <property type="entry name" value="INNER MEMBRANE PROTEIN YEDE"/>
    <property type="match status" value="1"/>
</dbReference>
<feature type="transmembrane region" description="Helical" evidence="8">
    <location>
        <begin position="72"/>
        <end position="91"/>
    </location>
</feature>
<feature type="transmembrane region" description="Helical" evidence="8">
    <location>
        <begin position="332"/>
        <end position="351"/>
    </location>
</feature>
<feature type="transmembrane region" description="Helical" evidence="8">
    <location>
        <begin position="363"/>
        <end position="386"/>
    </location>
</feature>
<accession>L8FQY8</accession>
<reference evidence="10" key="1">
    <citation type="submission" date="2010-09" db="EMBL/GenBank/DDBJ databases">
        <title>The genome sequence of Geomyces destructans 20631-21.</title>
        <authorList>
            <consortium name="The Broad Institute Genome Sequencing Platform"/>
            <person name="Cuomo C.A."/>
            <person name="Blehert D.S."/>
            <person name="Lorch J.M."/>
            <person name="Young S.K."/>
            <person name="Zeng Q."/>
            <person name="Gargeya S."/>
            <person name="Fitzgerald M."/>
            <person name="Haas B."/>
            <person name="Abouelleil A."/>
            <person name="Alvarado L."/>
            <person name="Arachchi H.M."/>
            <person name="Berlin A."/>
            <person name="Brown A."/>
            <person name="Chapman S.B."/>
            <person name="Chen Z."/>
            <person name="Dunbar C."/>
            <person name="Freedman E."/>
            <person name="Gearin G."/>
            <person name="Gellesch M."/>
            <person name="Goldberg J."/>
            <person name="Griggs A."/>
            <person name="Gujja S."/>
            <person name="Heiman D."/>
            <person name="Howarth C."/>
            <person name="Larson L."/>
            <person name="Lui A."/>
            <person name="MacDonald P.J.P."/>
            <person name="Montmayeur A."/>
            <person name="Murphy C."/>
            <person name="Neiman D."/>
            <person name="Pearson M."/>
            <person name="Priest M."/>
            <person name="Roberts A."/>
            <person name="Saif S."/>
            <person name="Shea T."/>
            <person name="Shenoy N."/>
            <person name="Sisk P."/>
            <person name="Stolte C."/>
            <person name="Sykes S."/>
            <person name="Wortman J."/>
            <person name="Nusbaum C."/>
            <person name="Birren B."/>
        </authorList>
    </citation>
    <scope>NUCLEOTIDE SEQUENCE [LARGE SCALE GENOMIC DNA]</scope>
    <source>
        <strain evidence="10">ATCC MYA-4855 / 20631-21</strain>
    </source>
</reference>
<dbReference type="InParanoid" id="L8FQY8"/>
<feature type="transmembrane region" description="Helical" evidence="8">
    <location>
        <begin position="142"/>
        <end position="163"/>
    </location>
</feature>
<keyword evidence="5 8" id="KW-0812">Transmembrane</keyword>
<feature type="transmembrane region" description="Helical" evidence="8">
    <location>
        <begin position="301"/>
        <end position="320"/>
    </location>
</feature>